<dbReference type="RefSeq" id="XP_055874424.1">
    <property type="nucleotide sequence ID" value="XM_056018449.1"/>
</dbReference>
<sequence>MGQDRAAGYWKIDFCRFLCLMGVDKSSANGETGRVKTEPEMNNGSNQKQTTDRKRVTNASTQEKSLDILYTVDQVPPWYLCIFLGFQQFLTAFGATFAYPVIISSAICIQGDDVGLGELISTVIFVSGFSSIIQTTFGIRLPIIQSISYSFIVPAFVVMSVSPDNCPYTDPKVNKSTLPPLASEHHRLIWKSNLCQLQGALMVASLLSIIIGFTGLIGFLMRYIGPLTIAPTISLIALSLFKVAADKGSTQWYICFMTIVLVAIFSQYLRNVGISCPCLPDKLRIFALFPVLLAIVISWIICLILTEAGVFPSEPDAIGYKARTDIRVKTLEDSSWFRFPYPGQWGVPTVSVAGVLGMLAAMLASIIESVGDYYACARLSGAPPPPGSAVSRGIGMEGITCLLAGAWGTGGGNTSYSENIGAIGITKVGSRAVIQVAGLIMIVLGCLGKFGALFVLIPEPIIGGLFYVMFGMVGAVGISNLQYVDLNSSRNLFVFGISIFFGLSVPNWVADNGIQTGNSLADQVLKVLFGTSMFVGGVLAFFLDNTIPGTREERGLLEWNKVKVGSEDEDLSVYDLPLIQKYLNRLACTKYIPFCPGSILDKHEEPFAGMESQELPTSVSENRHLETRI</sequence>
<dbReference type="InterPro" id="IPR006043">
    <property type="entry name" value="NCS2"/>
</dbReference>
<feature type="transmembrane region" description="Helical" evidence="7">
    <location>
        <begin position="251"/>
        <end position="273"/>
    </location>
</feature>
<feature type="region of interest" description="Disordered" evidence="6">
    <location>
        <begin position="610"/>
        <end position="629"/>
    </location>
</feature>
<feature type="transmembrane region" description="Helical" evidence="7">
    <location>
        <begin position="78"/>
        <end position="99"/>
    </location>
</feature>
<feature type="transmembrane region" description="Helical" evidence="7">
    <location>
        <begin position="285"/>
        <end position="306"/>
    </location>
</feature>
<evidence type="ECO:0000256" key="3">
    <source>
        <dbReference type="ARBA" id="ARBA00022692"/>
    </source>
</evidence>
<feature type="transmembrane region" description="Helical" evidence="7">
    <location>
        <begin position="200"/>
        <end position="220"/>
    </location>
</feature>
<keyword evidence="3 7" id="KW-0812">Transmembrane</keyword>
<evidence type="ECO:0000256" key="2">
    <source>
        <dbReference type="ARBA" id="ARBA00008821"/>
    </source>
</evidence>
<evidence type="ECO:0000313" key="9">
    <source>
        <dbReference type="RefSeq" id="XP_055874424.1"/>
    </source>
</evidence>
<feature type="transmembrane region" description="Helical" evidence="7">
    <location>
        <begin position="492"/>
        <end position="509"/>
    </location>
</feature>
<feature type="transmembrane region" description="Helical" evidence="7">
    <location>
        <begin position="461"/>
        <end position="480"/>
    </location>
</feature>
<accession>A0A9W2ZHJ3</accession>
<dbReference type="GO" id="GO:0022857">
    <property type="term" value="F:transmembrane transporter activity"/>
    <property type="evidence" value="ECO:0007669"/>
    <property type="project" value="InterPro"/>
</dbReference>
<evidence type="ECO:0000256" key="7">
    <source>
        <dbReference type="SAM" id="Phobius"/>
    </source>
</evidence>
<keyword evidence="4 7" id="KW-1133">Transmembrane helix</keyword>
<name>A0A9W2ZHJ3_BIOGL</name>
<dbReference type="PANTHER" id="PTHR11119">
    <property type="entry name" value="XANTHINE-URACIL / VITAMIN C PERMEASE FAMILY MEMBER"/>
    <property type="match status" value="1"/>
</dbReference>
<feature type="transmembrane region" description="Helical" evidence="7">
    <location>
        <begin position="146"/>
        <end position="163"/>
    </location>
</feature>
<dbReference type="AlphaFoldDB" id="A0A9W2ZHJ3"/>
<feature type="transmembrane region" description="Helical" evidence="7">
    <location>
        <begin position="227"/>
        <end position="245"/>
    </location>
</feature>
<comment type="subcellular location">
    <subcellularLocation>
        <location evidence="1">Membrane</location>
        <topology evidence="1">Multi-pass membrane protein</topology>
    </subcellularLocation>
</comment>
<evidence type="ECO:0000256" key="6">
    <source>
        <dbReference type="SAM" id="MobiDB-lite"/>
    </source>
</evidence>
<gene>
    <name evidence="9" type="primary">LOC106077313</name>
</gene>
<keyword evidence="8" id="KW-1185">Reference proteome</keyword>
<feature type="transmembrane region" description="Helical" evidence="7">
    <location>
        <begin position="432"/>
        <end position="455"/>
    </location>
</feature>
<feature type="transmembrane region" description="Helical" evidence="7">
    <location>
        <begin position="119"/>
        <end position="139"/>
    </location>
</feature>
<reference evidence="9" key="1">
    <citation type="submission" date="2025-08" db="UniProtKB">
        <authorList>
            <consortium name="RefSeq"/>
        </authorList>
    </citation>
    <scope>IDENTIFICATION</scope>
</reference>
<organism evidence="8 9">
    <name type="scientific">Biomphalaria glabrata</name>
    <name type="common">Bloodfluke planorb</name>
    <name type="synonym">Freshwater snail</name>
    <dbReference type="NCBI Taxonomy" id="6526"/>
    <lineage>
        <taxon>Eukaryota</taxon>
        <taxon>Metazoa</taxon>
        <taxon>Spiralia</taxon>
        <taxon>Lophotrochozoa</taxon>
        <taxon>Mollusca</taxon>
        <taxon>Gastropoda</taxon>
        <taxon>Heterobranchia</taxon>
        <taxon>Euthyneura</taxon>
        <taxon>Panpulmonata</taxon>
        <taxon>Hygrophila</taxon>
        <taxon>Lymnaeoidea</taxon>
        <taxon>Planorbidae</taxon>
        <taxon>Biomphalaria</taxon>
    </lineage>
</organism>
<evidence type="ECO:0000256" key="1">
    <source>
        <dbReference type="ARBA" id="ARBA00004141"/>
    </source>
</evidence>
<dbReference type="GO" id="GO:0016020">
    <property type="term" value="C:membrane"/>
    <property type="evidence" value="ECO:0007669"/>
    <property type="project" value="UniProtKB-SubCell"/>
</dbReference>
<feature type="transmembrane region" description="Helical" evidence="7">
    <location>
        <begin position="345"/>
        <end position="364"/>
    </location>
</feature>
<dbReference type="Proteomes" id="UP001165740">
    <property type="component" value="Chromosome 1"/>
</dbReference>
<comment type="similarity">
    <text evidence="2">Belongs to the nucleobase:cation symporter-2 (NCS2) (TC 2.A.40) family.</text>
</comment>
<feature type="region of interest" description="Disordered" evidence="6">
    <location>
        <begin position="30"/>
        <end position="58"/>
    </location>
</feature>
<protein>
    <submittedName>
        <fullName evidence="9">Solute carrier family 23 member 1-like isoform X1</fullName>
    </submittedName>
</protein>
<feature type="transmembrane region" description="Helical" evidence="7">
    <location>
        <begin position="524"/>
        <end position="543"/>
    </location>
</feature>
<evidence type="ECO:0000256" key="5">
    <source>
        <dbReference type="ARBA" id="ARBA00023136"/>
    </source>
</evidence>
<dbReference type="OrthoDB" id="1641903at2759"/>
<feature type="compositionally biased region" description="Polar residues" evidence="6">
    <location>
        <begin position="40"/>
        <end position="49"/>
    </location>
</feature>
<dbReference type="GeneID" id="106077313"/>
<evidence type="ECO:0000256" key="4">
    <source>
        <dbReference type="ARBA" id="ARBA00022989"/>
    </source>
</evidence>
<keyword evidence="5 7" id="KW-0472">Membrane</keyword>
<dbReference type="Pfam" id="PF00860">
    <property type="entry name" value="Xan_ur_permease"/>
    <property type="match status" value="1"/>
</dbReference>
<evidence type="ECO:0000313" key="8">
    <source>
        <dbReference type="Proteomes" id="UP001165740"/>
    </source>
</evidence>
<dbReference type="OMA" id="WEKFSLY"/>
<proteinExistence type="inferred from homology"/>